<organism evidence="2 3">
    <name type="scientific">Candidatus Caccousia avicola</name>
    <dbReference type="NCBI Taxonomy" id="2840721"/>
    <lineage>
        <taxon>Bacteria</taxon>
        <taxon>Bacillati</taxon>
        <taxon>Bacillota</taxon>
        <taxon>Clostridia</taxon>
        <taxon>Eubacteriales</taxon>
        <taxon>Oscillospiraceae</taxon>
        <taxon>Oscillospiraceae incertae sedis</taxon>
        <taxon>Candidatus Caccousia</taxon>
    </lineage>
</organism>
<dbReference type="EMBL" id="DVGZ01000004">
    <property type="protein sequence ID" value="HIR46125.1"/>
    <property type="molecule type" value="Genomic_DNA"/>
</dbReference>
<gene>
    <name evidence="2" type="ORF">IAB89_00475</name>
</gene>
<feature type="compositionally biased region" description="Polar residues" evidence="1">
    <location>
        <begin position="54"/>
        <end position="71"/>
    </location>
</feature>
<accession>A0A9D1DDC0</accession>
<proteinExistence type="predicted"/>
<protein>
    <submittedName>
        <fullName evidence="2">Uncharacterized protein</fullName>
    </submittedName>
</protein>
<feature type="compositionally biased region" description="Low complexity" evidence="1">
    <location>
        <begin position="27"/>
        <end position="40"/>
    </location>
</feature>
<reference evidence="2" key="1">
    <citation type="submission" date="2020-10" db="EMBL/GenBank/DDBJ databases">
        <authorList>
            <person name="Gilroy R."/>
        </authorList>
    </citation>
    <scope>NUCLEOTIDE SEQUENCE</scope>
    <source>
        <strain evidence="2">ChiSxjej1B13-7958</strain>
    </source>
</reference>
<evidence type="ECO:0000313" key="3">
    <source>
        <dbReference type="Proteomes" id="UP000824242"/>
    </source>
</evidence>
<feature type="region of interest" description="Disordered" evidence="1">
    <location>
        <begin position="1"/>
        <end position="90"/>
    </location>
</feature>
<evidence type="ECO:0000256" key="1">
    <source>
        <dbReference type="SAM" id="MobiDB-lite"/>
    </source>
</evidence>
<feature type="compositionally biased region" description="Basic and acidic residues" evidence="1">
    <location>
        <begin position="43"/>
        <end position="53"/>
    </location>
</feature>
<comment type="caution">
    <text evidence="2">The sequence shown here is derived from an EMBL/GenBank/DDBJ whole genome shotgun (WGS) entry which is preliminary data.</text>
</comment>
<name>A0A9D1DDC0_9FIRM</name>
<dbReference type="AlphaFoldDB" id="A0A9D1DDC0"/>
<dbReference type="Proteomes" id="UP000824242">
    <property type="component" value="Unassembled WGS sequence"/>
</dbReference>
<reference evidence="2" key="2">
    <citation type="journal article" date="2021" name="PeerJ">
        <title>Extensive microbial diversity within the chicken gut microbiome revealed by metagenomics and culture.</title>
        <authorList>
            <person name="Gilroy R."/>
            <person name="Ravi A."/>
            <person name="Getino M."/>
            <person name="Pursley I."/>
            <person name="Horton D.L."/>
            <person name="Alikhan N.F."/>
            <person name="Baker D."/>
            <person name="Gharbi K."/>
            <person name="Hall N."/>
            <person name="Watson M."/>
            <person name="Adriaenssens E.M."/>
            <person name="Foster-Nyarko E."/>
            <person name="Jarju S."/>
            <person name="Secka A."/>
            <person name="Antonio M."/>
            <person name="Oren A."/>
            <person name="Chaudhuri R.R."/>
            <person name="La Ragione R."/>
            <person name="Hildebrand F."/>
            <person name="Pallen M.J."/>
        </authorList>
    </citation>
    <scope>NUCLEOTIDE SEQUENCE</scope>
    <source>
        <strain evidence="2">ChiSxjej1B13-7958</strain>
    </source>
</reference>
<evidence type="ECO:0000313" key="2">
    <source>
        <dbReference type="EMBL" id="HIR46125.1"/>
    </source>
</evidence>
<sequence length="90" mass="9338">MNPHELLGVGAPKTDGGFVEHGGINGGIAQANQQQGGAAQDLRQGKQEQKRAESSQNLSAAESGASNSGRITGQAEPRMESGKPRLMKAR</sequence>